<reference evidence="1" key="1">
    <citation type="journal article" date="2023" name="Mol. Phylogenet. Evol.">
        <title>Genome-scale phylogeny and comparative genomics of the fungal order Sordariales.</title>
        <authorList>
            <person name="Hensen N."/>
            <person name="Bonometti L."/>
            <person name="Westerberg I."/>
            <person name="Brannstrom I.O."/>
            <person name="Guillou S."/>
            <person name="Cros-Aarteil S."/>
            <person name="Calhoun S."/>
            <person name="Haridas S."/>
            <person name="Kuo A."/>
            <person name="Mondo S."/>
            <person name="Pangilinan J."/>
            <person name="Riley R."/>
            <person name="LaButti K."/>
            <person name="Andreopoulos B."/>
            <person name="Lipzen A."/>
            <person name="Chen C."/>
            <person name="Yan M."/>
            <person name="Daum C."/>
            <person name="Ng V."/>
            <person name="Clum A."/>
            <person name="Steindorff A."/>
            <person name="Ohm R.A."/>
            <person name="Martin F."/>
            <person name="Silar P."/>
            <person name="Natvig D.O."/>
            <person name="Lalanne C."/>
            <person name="Gautier V."/>
            <person name="Ament-Velasquez S.L."/>
            <person name="Kruys A."/>
            <person name="Hutchinson M.I."/>
            <person name="Powell A.J."/>
            <person name="Barry K."/>
            <person name="Miller A.N."/>
            <person name="Grigoriev I.V."/>
            <person name="Debuchy R."/>
            <person name="Gladieux P."/>
            <person name="Hiltunen Thoren M."/>
            <person name="Johannesson H."/>
        </authorList>
    </citation>
    <scope>NUCLEOTIDE SEQUENCE</scope>
    <source>
        <strain evidence="1">PSN309</strain>
    </source>
</reference>
<evidence type="ECO:0000313" key="1">
    <source>
        <dbReference type="EMBL" id="KAK4182190.1"/>
    </source>
</evidence>
<organism evidence="1 2">
    <name type="scientific">Podospora australis</name>
    <dbReference type="NCBI Taxonomy" id="1536484"/>
    <lineage>
        <taxon>Eukaryota</taxon>
        <taxon>Fungi</taxon>
        <taxon>Dikarya</taxon>
        <taxon>Ascomycota</taxon>
        <taxon>Pezizomycotina</taxon>
        <taxon>Sordariomycetes</taxon>
        <taxon>Sordariomycetidae</taxon>
        <taxon>Sordariales</taxon>
        <taxon>Podosporaceae</taxon>
        <taxon>Podospora</taxon>
    </lineage>
</organism>
<dbReference type="EMBL" id="MU864720">
    <property type="protein sequence ID" value="KAK4182190.1"/>
    <property type="molecule type" value="Genomic_DNA"/>
</dbReference>
<gene>
    <name evidence="1" type="ORF">QBC35DRAFT_396473</name>
</gene>
<accession>A0AAN6WHV8</accession>
<reference evidence="1" key="2">
    <citation type="submission" date="2023-05" db="EMBL/GenBank/DDBJ databases">
        <authorList>
            <consortium name="Lawrence Berkeley National Laboratory"/>
            <person name="Steindorff A."/>
            <person name="Hensen N."/>
            <person name="Bonometti L."/>
            <person name="Westerberg I."/>
            <person name="Brannstrom I.O."/>
            <person name="Guillou S."/>
            <person name="Cros-Aarteil S."/>
            <person name="Calhoun S."/>
            <person name="Haridas S."/>
            <person name="Kuo A."/>
            <person name="Mondo S."/>
            <person name="Pangilinan J."/>
            <person name="Riley R."/>
            <person name="Labutti K."/>
            <person name="Andreopoulos B."/>
            <person name="Lipzen A."/>
            <person name="Chen C."/>
            <person name="Yanf M."/>
            <person name="Daum C."/>
            <person name="Ng V."/>
            <person name="Clum A."/>
            <person name="Ohm R."/>
            <person name="Martin F."/>
            <person name="Silar P."/>
            <person name="Natvig D."/>
            <person name="Lalanne C."/>
            <person name="Gautier V."/>
            <person name="Ament-Velasquez S.L."/>
            <person name="Kruys A."/>
            <person name="Hutchinson M.I."/>
            <person name="Powell A.J."/>
            <person name="Barry K."/>
            <person name="Miller A.N."/>
            <person name="Grigoriev I.V."/>
            <person name="Debuchy R."/>
            <person name="Gladieux P."/>
            <person name="Thoren M.H."/>
            <person name="Johannesson H."/>
        </authorList>
    </citation>
    <scope>NUCLEOTIDE SEQUENCE</scope>
    <source>
        <strain evidence="1">PSN309</strain>
    </source>
</reference>
<dbReference type="Proteomes" id="UP001302126">
    <property type="component" value="Unassembled WGS sequence"/>
</dbReference>
<sequence length="237" mass="27548">MLHFPFKLRAAFPKYSSTFETRWAAWINATSSVPDRASWTSLPEFEALVALGPKIIPLTLSKMWETGIAPAILLYNMLDKDADYQLPQDGDQDSLNVLADDILLFNFARYRETRNALLDWAEHCSWNSGLSSSTLAYVECEEYYTLLEMGPFIIPQLMLQYEEVLEPPTPYISEANGGGPHAPLFSYELLHELTWGYKCEFRTIFTDIQCKEWADWFENGEHRQAPHFKWKEDRDDW</sequence>
<comment type="caution">
    <text evidence="1">The sequence shown here is derived from an EMBL/GenBank/DDBJ whole genome shotgun (WGS) entry which is preliminary data.</text>
</comment>
<protein>
    <submittedName>
        <fullName evidence="1">Uncharacterized protein</fullName>
    </submittedName>
</protein>
<keyword evidence="2" id="KW-1185">Reference proteome</keyword>
<dbReference type="AlphaFoldDB" id="A0AAN6WHV8"/>
<evidence type="ECO:0000313" key="2">
    <source>
        <dbReference type="Proteomes" id="UP001302126"/>
    </source>
</evidence>
<proteinExistence type="predicted"/>
<name>A0AAN6WHV8_9PEZI</name>